<accession>A0AAU9WXE5</accession>
<keyword evidence="2 6" id="KW-0812">Transmembrane</keyword>
<feature type="transmembrane region" description="Helical" evidence="6">
    <location>
        <begin position="468"/>
        <end position="487"/>
    </location>
</feature>
<feature type="transmembrane region" description="Helical" evidence="6">
    <location>
        <begin position="525"/>
        <end position="548"/>
    </location>
</feature>
<evidence type="ECO:0000256" key="4">
    <source>
        <dbReference type="ARBA" id="ARBA00022989"/>
    </source>
</evidence>
<gene>
    <name evidence="8" type="ORF">PMEA_00013922</name>
</gene>
<comment type="subcellular location">
    <subcellularLocation>
        <location evidence="1">Membrane</location>
        <topology evidence="1">Multi-pass membrane protein</topology>
    </subcellularLocation>
</comment>
<feature type="transmembrane region" description="Helical" evidence="6">
    <location>
        <begin position="402"/>
        <end position="420"/>
    </location>
</feature>
<dbReference type="GO" id="GO:0098703">
    <property type="term" value="P:calcium ion import across plasma membrane"/>
    <property type="evidence" value="ECO:0007669"/>
    <property type="project" value="TreeGrafter"/>
</dbReference>
<evidence type="ECO:0000313" key="8">
    <source>
        <dbReference type="EMBL" id="CAH3129390.1"/>
    </source>
</evidence>
<evidence type="ECO:0000313" key="9">
    <source>
        <dbReference type="Proteomes" id="UP001159428"/>
    </source>
</evidence>
<sequence length="629" mass="73866">MDIKFDEEFWIKVHQKQNEGLLSWNRALDEVQIEHLIQEYKDNGEQEGEDPALLMLKQWPASSQYKDNSDQLQGLGQKINRFLKILLESELNSDNKYQRFSDKEDKLRKTLLHYAAELGFLHVTKNLVKKCPGLLYLKTRDYKDKRAMLPVELALIAERGEVAAYLIRIMWHKRVQGLFSWRPDGKMTNPQPSFFSFKSIIENPKMEKTVVAILDQMVNPHWPHLPKHKESYENEEEKEGIEGAWNTITDDPLEYHFFYHILDGDEGGRPPKIVTSGWKEKITNKYFNRRDKSCLHMIAKSYNKEALQHPVVRMLVKTKWKSYGHWLLSLQAGSFVMFLLFLSYSLLHASSKLDPTQYTDVPDFLRGFCEIVTIVMAVFYICEEIHQMKIERHSYFTEWLTLLDWLGLLLILCMIPLRYAESDIQWLVASLTFLFNFLRIFKFSCVTRTTGLYTHTLAKIVLHDVTRSMAVFVVICISFCGALSLSLCYSDQNQPFSGFGDLMLSGFRALFEQKPMLEDHLHFNWLSVLFMMAYMGTVTVILLNILIAQMSTTYTQAKKVARLEYDVDRILQLTRMERFPFFGKCSNLRTKHYKERDWISEMKLAKELLEFSEDRSPWESVEEKLNSIR</sequence>
<feature type="transmembrane region" description="Helical" evidence="6">
    <location>
        <begin position="426"/>
        <end position="447"/>
    </location>
</feature>
<dbReference type="EMBL" id="CALNXJ010000024">
    <property type="protein sequence ID" value="CAH3129390.1"/>
    <property type="molecule type" value="Genomic_DNA"/>
</dbReference>
<dbReference type="Pfam" id="PF00520">
    <property type="entry name" value="Ion_trans"/>
    <property type="match status" value="1"/>
</dbReference>
<dbReference type="GO" id="GO:0005262">
    <property type="term" value="F:calcium channel activity"/>
    <property type="evidence" value="ECO:0007669"/>
    <property type="project" value="TreeGrafter"/>
</dbReference>
<protein>
    <recommendedName>
        <fullName evidence="7">Ion transport domain-containing protein</fullName>
    </recommendedName>
</protein>
<organism evidence="8 9">
    <name type="scientific">Pocillopora meandrina</name>
    <dbReference type="NCBI Taxonomy" id="46732"/>
    <lineage>
        <taxon>Eukaryota</taxon>
        <taxon>Metazoa</taxon>
        <taxon>Cnidaria</taxon>
        <taxon>Anthozoa</taxon>
        <taxon>Hexacorallia</taxon>
        <taxon>Scleractinia</taxon>
        <taxon>Astrocoeniina</taxon>
        <taxon>Pocilloporidae</taxon>
        <taxon>Pocillopora</taxon>
    </lineage>
</organism>
<dbReference type="PANTHER" id="PTHR10582">
    <property type="entry name" value="TRANSIENT RECEPTOR POTENTIAL ION CHANNEL PROTEIN"/>
    <property type="match status" value="1"/>
</dbReference>
<reference evidence="8 9" key="1">
    <citation type="submission" date="2022-05" db="EMBL/GenBank/DDBJ databases">
        <authorList>
            <consortium name="Genoscope - CEA"/>
            <person name="William W."/>
        </authorList>
    </citation>
    <scope>NUCLEOTIDE SEQUENCE [LARGE SCALE GENOMIC DNA]</scope>
</reference>
<dbReference type="Proteomes" id="UP001159428">
    <property type="component" value="Unassembled WGS sequence"/>
</dbReference>
<dbReference type="AlphaFoldDB" id="A0AAU9WXE5"/>
<dbReference type="GO" id="GO:0005886">
    <property type="term" value="C:plasma membrane"/>
    <property type="evidence" value="ECO:0007669"/>
    <property type="project" value="TreeGrafter"/>
</dbReference>
<feature type="transmembrane region" description="Helical" evidence="6">
    <location>
        <begin position="364"/>
        <end position="382"/>
    </location>
</feature>
<keyword evidence="9" id="KW-1185">Reference proteome</keyword>
<proteinExistence type="predicted"/>
<keyword evidence="4 6" id="KW-1133">Transmembrane helix</keyword>
<evidence type="ECO:0000256" key="5">
    <source>
        <dbReference type="ARBA" id="ARBA00023136"/>
    </source>
</evidence>
<dbReference type="InterPro" id="IPR005821">
    <property type="entry name" value="Ion_trans_dom"/>
</dbReference>
<evidence type="ECO:0000256" key="2">
    <source>
        <dbReference type="ARBA" id="ARBA00022692"/>
    </source>
</evidence>
<evidence type="ECO:0000256" key="1">
    <source>
        <dbReference type="ARBA" id="ARBA00004141"/>
    </source>
</evidence>
<dbReference type="PANTHER" id="PTHR10582:SF2">
    <property type="entry name" value="INACTIVE"/>
    <property type="match status" value="1"/>
</dbReference>
<feature type="transmembrane region" description="Helical" evidence="6">
    <location>
        <begin position="323"/>
        <end position="344"/>
    </location>
</feature>
<evidence type="ECO:0000256" key="6">
    <source>
        <dbReference type="SAM" id="Phobius"/>
    </source>
</evidence>
<evidence type="ECO:0000256" key="3">
    <source>
        <dbReference type="ARBA" id="ARBA00022737"/>
    </source>
</evidence>
<comment type="caution">
    <text evidence="8">The sequence shown here is derived from an EMBL/GenBank/DDBJ whole genome shotgun (WGS) entry which is preliminary data.</text>
</comment>
<name>A0AAU9WXE5_9CNID</name>
<feature type="domain" description="Ion transport" evidence="7">
    <location>
        <begin position="335"/>
        <end position="559"/>
    </location>
</feature>
<keyword evidence="5 6" id="KW-0472">Membrane</keyword>
<dbReference type="InterPro" id="IPR024862">
    <property type="entry name" value="TRPV"/>
</dbReference>
<keyword evidence="3" id="KW-0677">Repeat</keyword>
<evidence type="ECO:0000259" key="7">
    <source>
        <dbReference type="Pfam" id="PF00520"/>
    </source>
</evidence>